<dbReference type="Proteomes" id="UP000799439">
    <property type="component" value="Unassembled WGS sequence"/>
</dbReference>
<comment type="caution">
    <text evidence="1">The sequence shown here is derived from an EMBL/GenBank/DDBJ whole genome shotgun (WGS) entry which is preliminary data.</text>
</comment>
<reference evidence="1" key="1">
    <citation type="journal article" date="2020" name="Stud. Mycol.">
        <title>101 Dothideomycetes genomes: a test case for predicting lifestyles and emergence of pathogens.</title>
        <authorList>
            <person name="Haridas S."/>
            <person name="Albert R."/>
            <person name="Binder M."/>
            <person name="Bloem J."/>
            <person name="Labutti K."/>
            <person name="Salamov A."/>
            <person name="Andreopoulos B."/>
            <person name="Baker S."/>
            <person name="Barry K."/>
            <person name="Bills G."/>
            <person name="Bluhm B."/>
            <person name="Cannon C."/>
            <person name="Castanera R."/>
            <person name="Culley D."/>
            <person name="Daum C."/>
            <person name="Ezra D."/>
            <person name="Gonzalez J."/>
            <person name="Henrissat B."/>
            <person name="Kuo A."/>
            <person name="Liang C."/>
            <person name="Lipzen A."/>
            <person name="Lutzoni F."/>
            <person name="Magnuson J."/>
            <person name="Mondo S."/>
            <person name="Nolan M."/>
            <person name="Ohm R."/>
            <person name="Pangilinan J."/>
            <person name="Park H.-J."/>
            <person name="Ramirez L."/>
            <person name="Alfaro M."/>
            <person name="Sun H."/>
            <person name="Tritt A."/>
            <person name="Yoshinaga Y."/>
            <person name="Zwiers L.-H."/>
            <person name="Turgeon B."/>
            <person name="Goodwin S."/>
            <person name="Spatafora J."/>
            <person name="Crous P."/>
            <person name="Grigoriev I."/>
        </authorList>
    </citation>
    <scope>NUCLEOTIDE SEQUENCE</scope>
    <source>
        <strain evidence="1">CBS 260.36</strain>
    </source>
</reference>
<name>A0A9P4ISI4_9PEZI</name>
<dbReference type="EMBL" id="ML996091">
    <property type="protein sequence ID" value="KAF2149212.1"/>
    <property type="molecule type" value="Genomic_DNA"/>
</dbReference>
<gene>
    <name evidence="1" type="ORF">K461DRAFT_281564</name>
</gene>
<evidence type="ECO:0000313" key="2">
    <source>
        <dbReference type="Proteomes" id="UP000799439"/>
    </source>
</evidence>
<evidence type="ECO:0000313" key="1">
    <source>
        <dbReference type="EMBL" id="KAF2149212.1"/>
    </source>
</evidence>
<dbReference type="AlphaFoldDB" id="A0A9P4ISI4"/>
<organism evidence="1 2">
    <name type="scientific">Myriangium duriaei CBS 260.36</name>
    <dbReference type="NCBI Taxonomy" id="1168546"/>
    <lineage>
        <taxon>Eukaryota</taxon>
        <taxon>Fungi</taxon>
        <taxon>Dikarya</taxon>
        <taxon>Ascomycota</taxon>
        <taxon>Pezizomycotina</taxon>
        <taxon>Dothideomycetes</taxon>
        <taxon>Dothideomycetidae</taxon>
        <taxon>Myriangiales</taxon>
        <taxon>Myriangiaceae</taxon>
        <taxon>Myriangium</taxon>
    </lineage>
</organism>
<keyword evidence="2" id="KW-1185">Reference proteome</keyword>
<protein>
    <submittedName>
        <fullName evidence="1">Uncharacterized protein</fullName>
    </submittedName>
</protein>
<sequence length="64" mass="7197">MKVSFLFFHNNLQALHIGKAVSTCHPLPHDQRSVSKIGCPLTFRSALIHVAKQGHWEVVSARHI</sequence>
<proteinExistence type="predicted"/>
<accession>A0A9P4ISI4</accession>